<reference evidence="5 6" key="1">
    <citation type="submission" date="2024-01" db="EMBL/GenBank/DDBJ databases">
        <title>Uliginosibacterium soil sp. nov.</title>
        <authorList>
            <person name="Lv Y."/>
        </authorList>
    </citation>
    <scope>NUCLEOTIDE SEQUENCE [LARGE SCALE GENOMIC DNA]</scope>
    <source>
        <strain evidence="5 6">H3</strain>
    </source>
</reference>
<dbReference type="InterPro" id="IPR000835">
    <property type="entry name" value="HTH_MarR-typ"/>
</dbReference>
<dbReference type="Pfam" id="PF12802">
    <property type="entry name" value="MarR_2"/>
    <property type="match status" value="1"/>
</dbReference>
<dbReference type="InterPro" id="IPR023187">
    <property type="entry name" value="Tscrpt_reg_MarR-type_CS"/>
</dbReference>
<dbReference type="InterPro" id="IPR036390">
    <property type="entry name" value="WH_DNA-bd_sf"/>
</dbReference>
<evidence type="ECO:0000259" key="4">
    <source>
        <dbReference type="PROSITE" id="PS50995"/>
    </source>
</evidence>
<organism evidence="5 6">
    <name type="scientific">Uliginosibacterium silvisoli</name>
    <dbReference type="NCBI Taxonomy" id="3114758"/>
    <lineage>
        <taxon>Bacteria</taxon>
        <taxon>Pseudomonadati</taxon>
        <taxon>Pseudomonadota</taxon>
        <taxon>Betaproteobacteria</taxon>
        <taxon>Rhodocyclales</taxon>
        <taxon>Zoogloeaceae</taxon>
        <taxon>Uliginosibacterium</taxon>
    </lineage>
</organism>
<feature type="domain" description="HTH marR-type" evidence="4">
    <location>
        <begin position="23"/>
        <end position="155"/>
    </location>
</feature>
<dbReference type="Proteomes" id="UP001331561">
    <property type="component" value="Unassembled WGS sequence"/>
</dbReference>
<dbReference type="InterPro" id="IPR039422">
    <property type="entry name" value="MarR/SlyA-like"/>
</dbReference>
<gene>
    <name evidence="5" type="ORF">VVD49_06015</name>
</gene>
<dbReference type="PROSITE" id="PS50995">
    <property type="entry name" value="HTH_MARR_2"/>
    <property type="match status" value="1"/>
</dbReference>
<dbReference type="PRINTS" id="PR00598">
    <property type="entry name" value="HTHMARR"/>
</dbReference>
<keyword evidence="3" id="KW-0804">Transcription</keyword>
<accession>A0ABU6K015</accession>
<evidence type="ECO:0000256" key="1">
    <source>
        <dbReference type="ARBA" id="ARBA00023015"/>
    </source>
</evidence>
<evidence type="ECO:0000256" key="2">
    <source>
        <dbReference type="ARBA" id="ARBA00023125"/>
    </source>
</evidence>
<dbReference type="PANTHER" id="PTHR33164:SF43">
    <property type="entry name" value="HTH-TYPE TRANSCRIPTIONAL REPRESSOR YETL"/>
    <property type="match status" value="1"/>
</dbReference>
<evidence type="ECO:0000313" key="6">
    <source>
        <dbReference type="Proteomes" id="UP001331561"/>
    </source>
</evidence>
<protein>
    <submittedName>
        <fullName evidence="5">MarR family transcriptional regulator</fullName>
    </submittedName>
</protein>
<sequence length="165" mass="18082">MSSRKKPASTPSIRHSTHISDLETHIGFWLRFVSNHVSGQFRRRVEAHGVSVSEWVALRQLFTANGTSASALMDALGMTKGAVSKIVTRLEAKGLIERAADTTDRRAQSLVLTTAGRALVPTLAQEADENDAAFFGHLTPAQQQRLIATMQDIVRQHGLKEIPVE</sequence>
<dbReference type="PROSITE" id="PS01117">
    <property type="entry name" value="HTH_MARR_1"/>
    <property type="match status" value="1"/>
</dbReference>
<keyword evidence="1" id="KW-0805">Transcription regulation</keyword>
<dbReference type="Gene3D" id="1.10.10.10">
    <property type="entry name" value="Winged helix-like DNA-binding domain superfamily/Winged helix DNA-binding domain"/>
    <property type="match status" value="1"/>
</dbReference>
<evidence type="ECO:0000256" key="3">
    <source>
        <dbReference type="ARBA" id="ARBA00023163"/>
    </source>
</evidence>
<dbReference type="SUPFAM" id="SSF46785">
    <property type="entry name" value="Winged helix' DNA-binding domain"/>
    <property type="match status" value="1"/>
</dbReference>
<keyword evidence="6" id="KW-1185">Reference proteome</keyword>
<dbReference type="SMART" id="SM00347">
    <property type="entry name" value="HTH_MARR"/>
    <property type="match status" value="1"/>
</dbReference>
<dbReference type="InterPro" id="IPR036388">
    <property type="entry name" value="WH-like_DNA-bd_sf"/>
</dbReference>
<name>A0ABU6K015_9RHOO</name>
<comment type="caution">
    <text evidence="5">The sequence shown here is derived from an EMBL/GenBank/DDBJ whole genome shotgun (WGS) entry which is preliminary data.</text>
</comment>
<keyword evidence="2" id="KW-0238">DNA-binding</keyword>
<dbReference type="RefSeq" id="WP_327598228.1">
    <property type="nucleotide sequence ID" value="NZ_JAYXHS010000001.1"/>
</dbReference>
<evidence type="ECO:0000313" key="5">
    <source>
        <dbReference type="EMBL" id="MEC5385269.1"/>
    </source>
</evidence>
<proteinExistence type="predicted"/>
<dbReference type="PANTHER" id="PTHR33164">
    <property type="entry name" value="TRANSCRIPTIONAL REGULATOR, MARR FAMILY"/>
    <property type="match status" value="1"/>
</dbReference>
<dbReference type="EMBL" id="JAYXHS010000001">
    <property type="protein sequence ID" value="MEC5385269.1"/>
    <property type="molecule type" value="Genomic_DNA"/>
</dbReference>